<dbReference type="EMBL" id="UINC01020287">
    <property type="protein sequence ID" value="SVA85331.1"/>
    <property type="molecule type" value="Genomic_DNA"/>
</dbReference>
<organism evidence="2">
    <name type="scientific">marine metagenome</name>
    <dbReference type="NCBI Taxonomy" id="408172"/>
    <lineage>
        <taxon>unclassified sequences</taxon>
        <taxon>metagenomes</taxon>
        <taxon>ecological metagenomes</taxon>
    </lineage>
</organism>
<proteinExistence type="predicted"/>
<feature type="coiled-coil region" evidence="1">
    <location>
        <begin position="161"/>
        <end position="195"/>
    </location>
</feature>
<name>A0A381Z8Q1_9ZZZZ</name>
<dbReference type="AlphaFoldDB" id="A0A381Z8Q1"/>
<reference evidence="2" key="1">
    <citation type="submission" date="2018-05" db="EMBL/GenBank/DDBJ databases">
        <authorList>
            <person name="Lanie J.A."/>
            <person name="Ng W.-L."/>
            <person name="Kazmierczak K.M."/>
            <person name="Andrzejewski T.M."/>
            <person name="Davidsen T.M."/>
            <person name="Wayne K.J."/>
            <person name="Tettelin H."/>
            <person name="Glass J.I."/>
            <person name="Rusch D."/>
            <person name="Podicherti R."/>
            <person name="Tsui H.-C.T."/>
            <person name="Winkler M.E."/>
        </authorList>
    </citation>
    <scope>NUCLEOTIDE SEQUENCE</scope>
</reference>
<keyword evidence="1" id="KW-0175">Coiled coil</keyword>
<sequence length="289" mass="33367">MNNIINAILKSKEHANLDSFSFRYGYYFLEDTNLNFFNVTEFKDKEIRDSDKKYGVRASFNLPNKNKPLQGKFILLKSNNSIVTVIREGSTFRTEELLSETLRKLRIDGDITPDDNVEMYKKNIRNHVDVIKHLSDKIGSKKVQIAEEEANKKIEKIAIALRITAQRADNAELRVKEVEEELERFRAQERSANAQGSTQTLERVKILEAVNTEVMHRGSSCTELVMEDSTRLYMKTITFDRDLQVTAKAKTLVGRKVKTSCWDPIREPGKWSSQGYFRNVYALSDEDLN</sequence>
<accession>A0A381Z8Q1</accession>
<evidence type="ECO:0000313" key="2">
    <source>
        <dbReference type="EMBL" id="SVA85331.1"/>
    </source>
</evidence>
<evidence type="ECO:0000256" key="1">
    <source>
        <dbReference type="SAM" id="Coils"/>
    </source>
</evidence>
<gene>
    <name evidence="2" type="ORF">METZ01_LOCUS138185</name>
</gene>
<protein>
    <submittedName>
        <fullName evidence="2">Uncharacterized protein</fullName>
    </submittedName>
</protein>